<evidence type="ECO:0000313" key="1">
    <source>
        <dbReference type="EMBL" id="KJE27577.1"/>
    </source>
</evidence>
<protein>
    <submittedName>
        <fullName evidence="1">Uncharacterized protein</fullName>
    </submittedName>
</protein>
<sequence length="47" mass="5519">MADIERQAVRKEDSLFDYLQKINAVRPGGSFFVVRQEFEDDAPNLFR</sequence>
<proteinExistence type="predicted"/>
<reference evidence="1 2" key="1">
    <citation type="submission" date="2015-01" db="EMBL/GenBank/DDBJ databases">
        <authorList>
            <person name="Filippidou S."/>
            <person name="Jeanneret N."/>
            <person name="Russel-Delif L."/>
            <person name="Junier T."/>
            <person name="Wunderlin T."/>
            <person name="Molina V."/>
            <person name="Johnson S.L."/>
            <person name="Davenport K.W."/>
            <person name="Chain P.S."/>
            <person name="Dorador C."/>
            <person name="Junier P."/>
        </authorList>
    </citation>
    <scope>NUCLEOTIDE SEQUENCE [LARGE SCALE GENOMIC DNA]</scope>
    <source>
        <strain evidence="1 2">Et7/4</strain>
    </source>
</reference>
<dbReference type="EMBL" id="JYBP01000003">
    <property type="protein sequence ID" value="KJE27577.1"/>
    <property type="molecule type" value="Genomic_DNA"/>
</dbReference>
<evidence type="ECO:0000313" key="2">
    <source>
        <dbReference type="Proteomes" id="UP000032522"/>
    </source>
</evidence>
<gene>
    <name evidence="1" type="ORF">LG52_2021</name>
</gene>
<dbReference type="Proteomes" id="UP000032522">
    <property type="component" value="Unassembled WGS sequence"/>
</dbReference>
<organism evidence="1 2">
    <name type="scientific">Geobacillus kaustophilus</name>
    <dbReference type="NCBI Taxonomy" id="1462"/>
    <lineage>
        <taxon>Bacteria</taxon>
        <taxon>Bacillati</taxon>
        <taxon>Bacillota</taxon>
        <taxon>Bacilli</taxon>
        <taxon>Bacillales</taxon>
        <taxon>Anoxybacillaceae</taxon>
        <taxon>Geobacillus</taxon>
        <taxon>Geobacillus thermoleovorans group</taxon>
    </lineage>
</organism>
<dbReference type="AlphaFoldDB" id="A0A0D8BW06"/>
<name>A0A0D8BW06_GEOKU</name>
<comment type="caution">
    <text evidence="1">The sequence shown here is derived from an EMBL/GenBank/DDBJ whole genome shotgun (WGS) entry which is preliminary data.</text>
</comment>
<accession>A0A0D8BW06</accession>
<dbReference type="PATRIC" id="fig|1462.6.peg.2269"/>